<evidence type="ECO:0000259" key="2">
    <source>
        <dbReference type="Pfam" id="PF00535"/>
    </source>
</evidence>
<organism evidence="3 4">
    <name type="scientific">Candidatus Clostridium stratigraminis</name>
    <dbReference type="NCBI Taxonomy" id="3381661"/>
    <lineage>
        <taxon>Bacteria</taxon>
        <taxon>Bacillati</taxon>
        <taxon>Bacillota</taxon>
        <taxon>Clostridia</taxon>
        <taxon>Eubacteriales</taxon>
        <taxon>Clostridiaceae</taxon>
        <taxon>Clostridium</taxon>
    </lineage>
</organism>
<feature type="repeat" description="TPR" evidence="1">
    <location>
        <begin position="198"/>
        <end position="231"/>
    </location>
</feature>
<keyword evidence="3" id="KW-0328">Glycosyltransferase</keyword>
<dbReference type="SUPFAM" id="SSF53448">
    <property type="entry name" value="Nucleotide-diphospho-sugar transferases"/>
    <property type="match status" value="1"/>
</dbReference>
<proteinExistence type="predicted"/>
<dbReference type="InterPro" id="IPR029044">
    <property type="entry name" value="Nucleotide-diphossugar_trans"/>
</dbReference>
<dbReference type="Gene3D" id="1.25.40.10">
    <property type="entry name" value="Tetratricopeptide repeat domain"/>
    <property type="match status" value="2"/>
</dbReference>
<dbReference type="SMART" id="SM00028">
    <property type="entry name" value="TPR"/>
    <property type="match status" value="2"/>
</dbReference>
<name>A0ABW8T515_9CLOT</name>
<evidence type="ECO:0000313" key="4">
    <source>
        <dbReference type="Proteomes" id="UP001623591"/>
    </source>
</evidence>
<dbReference type="PROSITE" id="PS50005">
    <property type="entry name" value="TPR"/>
    <property type="match status" value="1"/>
</dbReference>
<gene>
    <name evidence="3" type="ORF">ACJDUG_07370</name>
</gene>
<comment type="caution">
    <text evidence="3">The sequence shown here is derived from an EMBL/GenBank/DDBJ whole genome shotgun (WGS) entry which is preliminary data.</text>
</comment>
<dbReference type="InterPro" id="IPR019734">
    <property type="entry name" value="TPR_rpt"/>
</dbReference>
<dbReference type="GO" id="GO:0016757">
    <property type="term" value="F:glycosyltransferase activity"/>
    <property type="evidence" value="ECO:0007669"/>
    <property type="project" value="UniProtKB-KW"/>
</dbReference>
<reference evidence="3 4" key="1">
    <citation type="submission" date="2024-11" db="EMBL/GenBank/DDBJ databases">
        <authorList>
            <person name="Heng Y.C."/>
            <person name="Lim A.C.H."/>
            <person name="Lee J.K.Y."/>
            <person name="Kittelmann S."/>
        </authorList>
    </citation>
    <scope>NUCLEOTIDE SEQUENCE [LARGE SCALE GENOMIC DNA]</scope>
    <source>
        <strain evidence="3 4">WILCCON 0185</strain>
    </source>
</reference>
<dbReference type="RefSeq" id="WP_406769252.1">
    <property type="nucleotide sequence ID" value="NZ_JBJHZZ010000003.1"/>
</dbReference>
<protein>
    <submittedName>
        <fullName evidence="3">Glycosyltransferase</fullName>
        <ecNumber evidence="3">2.4.-.-</ecNumber>
    </submittedName>
</protein>
<evidence type="ECO:0000313" key="3">
    <source>
        <dbReference type="EMBL" id="MFL0246785.1"/>
    </source>
</evidence>
<dbReference type="PANTHER" id="PTHR43630:SF2">
    <property type="entry name" value="GLYCOSYLTRANSFERASE"/>
    <property type="match status" value="1"/>
</dbReference>
<keyword evidence="4" id="KW-1185">Reference proteome</keyword>
<dbReference type="Pfam" id="PF13431">
    <property type="entry name" value="TPR_17"/>
    <property type="match status" value="1"/>
</dbReference>
<dbReference type="SUPFAM" id="SSF48452">
    <property type="entry name" value="TPR-like"/>
    <property type="match status" value="1"/>
</dbReference>
<dbReference type="Pfam" id="PF00535">
    <property type="entry name" value="Glycos_transf_2"/>
    <property type="match status" value="1"/>
</dbReference>
<dbReference type="EC" id="2.4.-.-" evidence="3"/>
<dbReference type="PANTHER" id="PTHR43630">
    <property type="entry name" value="POLY-BETA-1,6-N-ACETYL-D-GLUCOSAMINE SYNTHASE"/>
    <property type="match status" value="1"/>
</dbReference>
<dbReference type="CDD" id="cd02511">
    <property type="entry name" value="Beta4Glucosyltransferase"/>
    <property type="match status" value="1"/>
</dbReference>
<keyword evidence="3" id="KW-0808">Transferase</keyword>
<dbReference type="Pfam" id="PF13181">
    <property type="entry name" value="TPR_8"/>
    <property type="match status" value="1"/>
</dbReference>
<dbReference type="InterPro" id="IPR011990">
    <property type="entry name" value="TPR-like_helical_dom_sf"/>
</dbReference>
<dbReference type="Proteomes" id="UP001623591">
    <property type="component" value="Unassembled WGS sequence"/>
</dbReference>
<sequence length="350" mass="41163">MLSLCMIVKNEEDIIEKCLEAVKNFVDEIIIVDTGSLDSTKKVCLKYTEKIYDFTWIDDFAAARNFSISKTSNDWILVLDADEEVTHFNIKEIIKFINNEKNNELVGRIKRTNFMDDIKGIKIYMERANRLFNKNYFCYNGTIHEQVVSKNGNNYCTDLVDICVEHEGYLKNNMIRKGKLNRNIDLLNKAIENDPQDPYLFYQLGKSYYMIKDFEKACSCFKNSLSYKLDYKLEYVEDLVETYGYSLIEDERYDTALQIKDYFDYYKNSPDFLFLMGIIHMNNAMFSQAIDYFDKCTNYEIGKVKGITTFLPYYNIGVINEVLGYTKNAIKYYKLCGNYENAISRLKIIE</sequence>
<dbReference type="InterPro" id="IPR001173">
    <property type="entry name" value="Glyco_trans_2-like"/>
</dbReference>
<dbReference type="EMBL" id="JBJHZZ010000003">
    <property type="protein sequence ID" value="MFL0246785.1"/>
    <property type="molecule type" value="Genomic_DNA"/>
</dbReference>
<feature type="domain" description="Glycosyltransferase 2-like" evidence="2">
    <location>
        <begin position="3"/>
        <end position="121"/>
    </location>
</feature>
<keyword evidence="1" id="KW-0802">TPR repeat</keyword>
<evidence type="ECO:0000256" key="1">
    <source>
        <dbReference type="PROSITE-ProRule" id="PRU00339"/>
    </source>
</evidence>
<dbReference type="Gene3D" id="3.90.550.10">
    <property type="entry name" value="Spore Coat Polysaccharide Biosynthesis Protein SpsA, Chain A"/>
    <property type="match status" value="1"/>
</dbReference>
<accession>A0ABW8T515</accession>